<feature type="domain" description="Glutamine amidotransferase type-2" evidence="3">
    <location>
        <begin position="9"/>
        <end position="303"/>
    </location>
</feature>
<dbReference type="RefSeq" id="WP_319833053.1">
    <property type="nucleotide sequence ID" value="NZ_CP138858.1"/>
</dbReference>
<dbReference type="CDD" id="cd06223">
    <property type="entry name" value="PRTases_typeI"/>
    <property type="match status" value="1"/>
</dbReference>
<dbReference type="Gene3D" id="3.40.50.2020">
    <property type="match status" value="1"/>
</dbReference>
<evidence type="ECO:0000256" key="1">
    <source>
        <dbReference type="ARBA" id="ARBA00022679"/>
    </source>
</evidence>
<evidence type="ECO:0000256" key="2">
    <source>
        <dbReference type="ARBA" id="ARBA00022962"/>
    </source>
</evidence>
<sequence length="637" mass="71867">MSDFLKHECGIAMIRLLKPISYYQEKYNTSLYGFNQLFLLMEKQHNRGQDGAGIGCVKLDVAPGQQYMARDRTIKQNSLARIFKGQLKAYQKMVDKGVIHPEFPQTVKDNFDYGGEILLGHLRYGTSGVYSSNSCHPYVRQSNWPTKNLMLAGNFTITNEKDLNADLINRGQHPIFGTDTQAVLEEIGFHLDEAHDAIYHKMRDQNVEGTQIPSIISEQLDPIRILRNAASNWDGGYAIAGLIGNGDSFVMRDPQGIRPCFYFQNDEVIAFASERVALMTIFDQPIENVCEVEPGCAIVVKNDGKIYSERFTEPRPITPCSFERIYFSRGNDADIYSERKALGGALLEQVVKAIDNNFADSVFSFVPNTAEVAYYGLLDAVRLHRRKEVRDALLAAQSSGTLDAALIDELIMGNWPRGEKIAHKDIKLRTFISQEEGRAKLVSHVYDITYGIVKEQDCLVCIDDSIVRGTTLKESILKILSRTNPRKIVVASTAPQIRYPDCYGIDMSELGKFIAFKATVELLKDEGCSYLLQEVYVDCLAQADKPSREMVNHVKRIYDRYSDEQISAKIAELVYPKNVPWQGELEIVFLPVDKMREALPNNNGDWYFTGDYPTPGGTATVNKAFINYFENKSGRAY</sequence>
<dbReference type="Proteomes" id="UP001324993">
    <property type="component" value="Chromosome"/>
</dbReference>
<dbReference type="PANTHER" id="PTHR11907">
    <property type="entry name" value="AMIDOPHOSPHORIBOSYLTRANSFERASE"/>
    <property type="match status" value="1"/>
</dbReference>
<dbReference type="EMBL" id="CP138858">
    <property type="protein sequence ID" value="WPJ96189.1"/>
    <property type="molecule type" value="Genomic_DNA"/>
</dbReference>
<dbReference type="InterPro" id="IPR029057">
    <property type="entry name" value="PRTase-like"/>
</dbReference>
<keyword evidence="1" id="KW-0808">Transferase</keyword>
<accession>A0ABZ0RLS3</accession>
<evidence type="ECO:0000313" key="4">
    <source>
        <dbReference type="EMBL" id="WPJ96189.1"/>
    </source>
</evidence>
<name>A0ABZ0RLS3_9BACT</name>
<proteinExistence type="predicted"/>
<protein>
    <submittedName>
        <fullName evidence="4">Amidophosphoribosyltransferase</fullName>
    </submittedName>
</protein>
<keyword evidence="5" id="KW-1185">Reference proteome</keyword>
<dbReference type="PROSITE" id="PS51278">
    <property type="entry name" value="GATASE_TYPE_2"/>
    <property type="match status" value="1"/>
</dbReference>
<dbReference type="InterPro" id="IPR000836">
    <property type="entry name" value="PRTase_dom"/>
</dbReference>
<organism evidence="4 5">
    <name type="scientific">Coraliomargarita algicola</name>
    <dbReference type="NCBI Taxonomy" id="3092156"/>
    <lineage>
        <taxon>Bacteria</taxon>
        <taxon>Pseudomonadati</taxon>
        <taxon>Verrucomicrobiota</taxon>
        <taxon>Opitutia</taxon>
        <taxon>Puniceicoccales</taxon>
        <taxon>Coraliomargaritaceae</taxon>
        <taxon>Coraliomargarita</taxon>
    </lineage>
</organism>
<dbReference type="InterPro" id="IPR029055">
    <property type="entry name" value="Ntn_hydrolases_N"/>
</dbReference>
<evidence type="ECO:0000259" key="3">
    <source>
        <dbReference type="PROSITE" id="PS51278"/>
    </source>
</evidence>
<dbReference type="InterPro" id="IPR017932">
    <property type="entry name" value="GATase_2_dom"/>
</dbReference>
<dbReference type="SUPFAM" id="SSF53271">
    <property type="entry name" value="PRTase-like"/>
    <property type="match status" value="1"/>
</dbReference>
<evidence type="ECO:0000313" key="5">
    <source>
        <dbReference type="Proteomes" id="UP001324993"/>
    </source>
</evidence>
<reference evidence="4 5" key="1">
    <citation type="submission" date="2023-11" db="EMBL/GenBank/DDBJ databases">
        <title>Coraliomargarita sp. nov., isolated from marine algae.</title>
        <authorList>
            <person name="Lee J.K."/>
            <person name="Baek J.H."/>
            <person name="Kim J.M."/>
            <person name="Choi D.G."/>
            <person name="Jeon C.O."/>
        </authorList>
    </citation>
    <scope>NUCLEOTIDE SEQUENCE [LARGE SCALE GENOMIC DNA]</scope>
    <source>
        <strain evidence="4 5">J2-16</strain>
    </source>
</reference>
<dbReference type="SUPFAM" id="SSF56235">
    <property type="entry name" value="N-terminal nucleophile aminohydrolases (Ntn hydrolases)"/>
    <property type="match status" value="1"/>
</dbReference>
<dbReference type="Gene3D" id="3.60.20.10">
    <property type="entry name" value="Glutamine Phosphoribosylpyrophosphate, subunit 1, domain 1"/>
    <property type="match status" value="1"/>
</dbReference>
<keyword evidence="2" id="KW-0315">Glutamine amidotransferase</keyword>
<gene>
    <name evidence="4" type="ORF">SH580_00550</name>
</gene>